<proteinExistence type="predicted"/>
<protein>
    <submittedName>
        <fullName evidence="2 4">Uncharacterized protein</fullName>
    </submittedName>
</protein>
<gene>
    <name evidence="2" type="ORF">GPUH_LOCUS20223</name>
</gene>
<accession>A0A183EGY1</accession>
<dbReference type="WBParaSite" id="GPUH_0002024701-mRNA-1">
    <property type="protein sequence ID" value="GPUH_0002024701-mRNA-1"/>
    <property type="gene ID" value="GPUH_0002024701"/>
</dbReference>
<evidence type="ECO:0000313" key="3">
    <source>
        <dbReference type="Proteomes" id="UP000271098"/>
    </source>
</evidence>
<dbReference type="Proteomes" id="UP000271098">
    <property type="component" value="Unassembled WGS sequence"/>
</dbReference>
<dbReference type="AlphaFoldDB" id="A0A183EGY1"/>
<organism evidence="4">
    <name type="scientific">Gongylonema pulchrum</name>
    <dbReference type="NCBI Taxonomy" id="637853"/>
    <lineage>
        <taxon>Eukaryota</taxon>
        <taxon>Metazoa</taxon>
        <taxon>Ecdysozoa</taxon>
        <taxon>Nematoda</taxon>
        <taxon>Chromadorea</taxon>
        <taxon>Rhabditida</taxon>
        <taxon>Spirurina</taxon>
        <taxon>Spiruromorpha</taxon>
        <taxon>Spiruroidea</taxon>
        <taxon>Gongylonematidae</taxon>
        <taxon>Gongylonema</taxon>
    </lineage>
</organism>
<evidence type="ECO:0000313" key="2">
    <source>
        <dbReference type="EMBL" id="VDN35569.1"/>
    </source>
</evidence>
<reference evidence="4" key="1">
    <citation type="submission" date="2016-06" db="UniProtKB">
        <authorList>
            <consortium name="WormBaseParasite"/>
        </authorList>
    </citation>
    <scope>IDENTIFICATION</scope>
</reference>
<feature type="region of interest" description="Disordered" evidence="1">
    <location>
        <begin position="1"/>
        <end position="45"/>
    </location>
</feature>
<name>A0A183EGY1_9BILA</name>
<sequence>MSELSETGFFVEIPAMEENADEQLNNESPKQDDQEMEELNGEVQAESCNQKCAPDAIREFEEKLKKQKKKSTTTQYQTRSKWAKKVLFMMQRCVCFYKK</sequence>
<keyword evidence="3" id="KW-1185">Reference proteome</keyword>
<reference evidence="2 3" key="2">
    <citation type="submission" date="2018-11" db="EMBL/GenBank/DDBJ databases">
        <authorList>
            <consortium name="Pathogen Informatics"/>
        </authorList>
    </citation>
    <scope>NUCLEOTIDE SEQUENCE [LARGE SCALE GENOMIC DNA]</scope>
</reference>
<evidence type="ECO:0000313" key="4">
    <source>
        <dbReference type="WBParaSite" id="GPUH_0002024701-mRNA-1"/>
    </source>
</evidence>
<evidence type="ECO:0000256" key="1">
    <source>
        <dbReference type="SAM" id="MobiDB-lite"/>
    </source>
</evidence>
<dbReference type="EMBL" id="UYRT01090004">
    <property type="protein sequence ID" value="VDN35569.1"/>
    <property type="molecule type" value="Genomic_DNA"/>
</dbReference>